<proteinExistence type="predicted"/>
<reference evidence="1" key="1">
    <citation type="submission" date="2022-09" db="EMBL/GenBank/DDBJ databases">
        <title>Fusarium specimens isolated from Avocado Roots.</title>
        <authorList>
            <person name="Stajich J."/>
            <person name="Roper C."/>
            <person name="Heimlech-Rivalta G."/>
        </authorList>
    </citation>
    <scope>NUCLEOTIDE SEQUENCE</scope>
    <source>
        <strain evidence="1">CF00136</strain>
    </source>
</reference>
<dbReference type="EMBL" id="JAOQAZ010000018">
    <property type="protein sequence ID" value="KAJ4256783.1"/>
    <property type="molecule type" value="Genomic_DNA"/>
</dbReference>
<organism evidence="1 2">
    <name type="scientific">Fusarium torreyae</name>
    <dbReference type="NCBI Taxonomy" id="1237075"/>
    <lineage>
        <taxon>Eukaryota</taxon>
        <taxon>Fungi</taxon>
        <taxon>Dikarya</taxon>
        <taxon>Ascomycota</taxon>
        <taxon>Pezizomycotina</taxon>
        <taxon>Sordariomycetes</taxon>
        <taxon>Hypocreomycetidae</taxon>
        <taxon>Hypocreales</taxon>
        <taxon>Nectriaceae</taxon>
        <taxon>Fusarium</taxon>
    </lineage>
</organism>
<gene>
    <name evidence="1" type="ORF">NW762_008879</name>
</gene>
<sequence>MEELSSRWENKSTESLISTQPSPLVIPSLPLAEWMPGSSRLTLNGNVHFAQDHHLPQVRSVSSTSELSTFGSSACQYPVIDSSQLGQGLPTFPDPHNTSICGVVPEFEAGSTYEIIPDVPLLAAAELPENYMTWAQPQPDPSSLLMENHNRYAAGRQYANSRQDRLSQAAISSQQFSYDAEALYCV</sequence>
<evidence type="ECO:0000313" key="1">
    <source>
        <dbReference type="EMBL" id="KAJ4256783.1"/>
    </source>
</evidence>
<dbReference type="Proteomes" id="UP001152049">
    <property type="component" value="Unassembled WGS sequence"/>
</dbReference>
<dbReference type="AlphaFoldDB" id="A0A9W8RYA2"/>
<protein>
    <submittedName>
        <fullName evidence="1">Uncharacterized protein</fullName>
    </submittedName>
</protein>
<name>A0A9W8RYA2_9HYPO</name>
<dbReference type="OrthoDB" id="4150019at2759"/>
<comment type="caution">
    <text evidence="1">The sequence shown here is derived from an EMBL/GenBank/DDBJ whole genome shotgun (WGS) entry which is preliminary data.</text>
</comment>
<keyword evidence="2" id="KW-1185">Reference proteome</keyword>
<evidence type="ECO:0000313" key="2">
    <source>
        <dbReference type="Proteomes" id="UP001152049"/>
    </source>
</evidence>
<accession>A0A9W8RYA2</accession>